<dbReference type="EMBL" id="CAJVCH010571139">
    <property type="protein sequence ID" value="CAG7836747.1"/>
    <property type="molecule type" value="Genomic_DNA"/>
</dbReference>
<reference evidence="2" key="1">
    <citation type="submission" date="2021-06" db="EMBL/GenBank/DDBJ databases">
        <authorList>
            <person name="Hodson N. C."/>
            <person name="Mongue J. A."/>
            <person name="Jaron S. K."/>
        </authorList>
    </citation>
    <scope>NUCLEOTIDE SEQUENCE</scope>
</reference>
<accession>A0A8J2LHY0</accession>
<evidence type="ECO:0000313" key="2">
    <source>
        <dbReference type="EMBL" id="CAG7836747.1"/>
    </source>
</evidence>
<evidence type="ECO:0000256" key="1">
    <source>
        <dbReference type="SAM" id="SignalP"/>
    </source>
</evidence>
<proteinExistence type="predicted"/>
<gene>
    <name evidence="2" type="ORF">AFUS01_LOCUS45955</name>
</gene>
<dbReference type="OrthoDB" id="8294638at2759"/>
<feature type="signal peptide" evidence="1">
    <location>
        <begin position="1"/>
        <end position="24"/>
    </location>
</feature>
<dbReference type="Proteomes" id="UP000708208">
    <property type="component" value="Unassembled WGS sequence"/>
</dbReference>
<keyword evidence="1" id="KW-0732">Signal</keyword>
<sequence>MTQYISTILLQLLILVLPLQSSLSEGIEIRWRGKSSLERTTVNEKLAVTMEKLLSFEDNPAVETARAKLEQQIEYNFLRTLSSLVAVGPARAQERNNEILKLMQLTLNGELNFKPVVNNLPALLREPATTRLKAILETIRESEISQQDNFRQIAVSNSTTEVGKILDAVRKVDWSWKEVGIFLQELPEVFEGVQTIVESLEDIF</sequence>
<feature type="chain" id="PRO_5035204422" evidence="1">
    <location>
        <begin position="25"/>
        <end position="204"/>
    </location>
</feature>
<organism evidence="2 3">
    <name type="scientific">Allacma fusca</name>
    <dbReference type="NCBI Taxonomy" id="39272"/>
    <lineage>
        <taxon>Eukaryota</taxon>
        <taxon>Metazoa</taxon>
        <taxon>Ecdysozoa</taxon>
        <taxon>Arthropoda</taxon>
        <taxon>Hexapoda</taxon>
        <taxon>Collembola</taxon>
        <taxon>Symphypleona</taxon>
        <taxon>Sminthuridae</taxon>
        <taxon>Allacma</taxon>
    </lineage>
</organism>
<comment type="caution">
    <text evidence="2">The sequence shown here is derived from an EMBL/GenBank/DDBJ whole genome shotgun (WGS) entry which is preliminary data.</text>
</comment>
<evidence type="ECO:0000313" key="3">
    <source>
        <dbReference type="Proteomes" id="UP000708208"/>
    </source>
</evidence>
<name>A0A8J2LHY0_9HEXA</name>
<dbReference type="AlphaFoldDB" id="A0A8J2LHY0"/>
<protein>
    <submittedName>
        <fullName evidence="2">Uncharacterized protein</fullName>
    </submittedName>
</protein>
<keyword evidence="3" id="KW-1185">Reference proteome</keyword>